<dbReference type="InterPro" id="IPR001841">
    <property type="entry name" value="Znf_RING"/>
</dbReference>
<evidence type="ECO:0000256" key="13">
    <source>
        <dbReference type="ARBA" id="ARBA00022989"/>
    </source>
</evidence>
<evidence type="ECO:0000256" key="12">
    <source>
        <dbReference type="ARBA" id="ARBA00022833"/>
    </source>
</evidence>
<feature type="transmembrane region" description="Helical" evidence="17">
    <location>
        <begin position="89"/>
        <end position="108"/>
    </location>
</feature>
<keyword evidence="10" id="KW-0833">Ubl conjugation pathway</keyword>
<dbReference type="Proteomes" id="UP000294933">
    <property type="component" value="Unassembled WGS sequence"/>
</dbReference>
<dbReference type="AlphaFoldDB" id="A0A4Y7Q9Z6"/>
<evidence type="ECO:0000256" key="6">
    <source>
        <dbReference type="ARBA" id="ARBA00022679"/>
    </source>
</evidence>
<organism evidence="20 21">
    <name type="scientific">Rickenella mellea</name>
    <dbReference type="NCBI Taxonomy" id="50990"/>
    <lineage>
        <taxon>Eukaryota</taxon>
        <taxon>Fungi</taxon>
        <taxon>Dikarya</taxon>
        <taxon>Basidiomycota</taxon>
        <taxon>Agaricomycotina</taxon>
        <taxon>Agaricomycetes</taxon>
        <taxon>Hymenochaetales</taxon>
        <taxon>Rickenellaceae</taxon>
        <taxon>Rickenella</taxon>
    </lineage>
</organism>
<keyword evidence="12" id="KW-0862">Zinc</keyword>
<dbReference type="GO" id="GO:0016567">
    <property type="term" value="P:protein ubiquitination"/>
    <property type="evidence" value="ECO:0007669"/>
    <property type="project" value="UniProtKB-UniPathway"/>
</dbReference>
<protein>
    <recommendedName>
        <fullName evidence="5">RING-type E3 ubiquitin transferase</fullName>
        <ecNumber evidence="5">2.3.2.27</ecNumber>
    </recommendedName>
</protein>
<dbReference type="GO" id="GO:0043161">
    <property type="term" value="P:proteasome-mediated ubiquitin-dependent protein catabolic process"/>
    <property type="evidence" value="ECO:0007669"/>
    <property type="project" value="TreeGrafter"/>
</dbReference>
<dbReference type="UniPathway" id="UPA00143"/>
<dbReference type="Pfam" id="PF25563">
    <property type="entry name" value="TPR_SYVN1_N"/>
    <property type="match status" value="1"/>
</dbReference>
<comment type="similarity">
    <text evidence="4">Belongs to the HRD1 family.</text>
</comment>
<evidence type="ECO:0000256" key="16">
    <source>
        <dbReference type="SAM" id="MobiDB-lite"/>
    </source>
</evidence>
<gene>
    <name evidence="20" type="ORF">BD410DRAFT_786276</name>
</gene>
<dbReference type="GO" id="GO:0061630">
    <property type="term" value="F:ubiquitin protein ligase activity"/>
    <property type="evidence" value="ECO:0007669"/>
    <property type="project" value="UniProtKB-EC"/>
</dbReference>
<feature type="region of interest" description="Disordered" evidence="16">
    <location>
        <begin position="290"/>
        <end position="463"/>
    </location>
</feature>
<feature type="compositionally biased region" description="Low complexity" evidence="16">
    <location>
        <begin position="604"/>
        <end position="641"/>
    </location>
</feature>
<evidence type="ECO:0000256" key="1">
    <source>
        <dbReference type="ARBA" id="ARBA00000900"/>
    </source>
</evidence>
<evidence type="ECO:0000256" key="7">
    <source>
        <dbReference type="ARBA" id="ARBA00022692"/>
    </source>
</evidence>
<evidence type="ECO:0000313" key="21">
    <source>
        <dbReference type="Proteomes" id="UP000294933"/>
    </source>
</evidence>
<evidence type="ECO:0000256" key="17">
    <source>
        <dbReference type="SAM" id="Phobius"/>
    </source>
</evidence>
<dbReference type="InterPro" id="IPR057992">
    <property type="entry name" value="TPR_SYVN1_N"/>
</dbReference>
<dbReference type="CDD" id="cd16479">
    <property type="entry name" value="RING-H2_synoviolin"/>
    <property type="match status" value="1"/>
</dbReference>
<evidence type="ECO:0000313" key="20">
    <source>
        <dbReference type="EMBL" id="TDL24186.1"/>
    </source>
</evidence>
<reference evidence="20 21" key="1">
    <citation type="submission" date="2018-06" db="EMBL/GenBank/DDBJ databases">
        <title>A transcriptomic atlas of mushroom development highlights an independent origin of complex multicellularity.</title>
        <authorList>
            <consortium name="DOE Joint Genome Institute"/>
            <person name="Krizsan K."/>
            <person name="Almasi E."/>
            <person name="Merenyi Z."/>
            <person name="Sahu N."/>
            <person name="Viragh M."/>
            <person name="Koszo T."/>
            <person name="Mondo S."/>
            <person name="Kiss B."/>
            <person name="Balint B."/>
            <person name="Kues U."/>
            <person name="Barry K."/>
            <person name="Hegedus J.C."/>
            <person name="Henrissat B."/>
            <person name="Johnson J."/>
            <person name="Lipzen A."/>
            <person name="Ohm R."/>
            <person name="Nagy I."/>
            <person name="Pangilinan J."/>
            <person name="Yan J."/>
            <person name="Xiong Y."/>
            <person name="Grigoriev I.V."/>
            <person name="Hibbett D.S."/>
            <person name="Nagy L.G."/>
        </authorList>
    </citation>
    <scope>NUCLEOTIDE SEQUENCE [LARGE SCALE GENOMIC DNA]</scope>
    <source>
        <strain evidence="20 21">SZMC22713</strain>
    </source>
</reference>
<dbReference type="InterPro" id="IPR058051">
    <property type="entry name" value="Znf_RING_synoviolin"/>
</dbReference>
<dbReference type="OrthoDB" id="7759664at2759"/>
<keyword evidence="6" id="KW-0808">Transferase</keyword>
<feature type="compositionally biased region" description="Polar residues" evidence="16">
    <location>
        <begin position="409"/>
        <end position="436"/>
    </location>
</feature>
<keyword evidence="9 15" id="KW-0863">Zinc-finger</keyword>
<dbReference type="GO" id="GO:0005789">
    <property type="term" value="C:endoplasmic reticulum membrane"/>
    <property type="evidence" value="ECO:0007669"/>
    <property type="project" value="UniProtKB-SubCell"/>
</dbReference>
<evidence type="ECO:0000259" key="19">
    <source>
        <dbReference type="PROSITE" id="PS50089"/>
    </source>
</evidence>
<dbReference type="GO" id="GO:0008270">
    <property type="term" value="F:zinc ion binding"/>
    <property type="evidence" value="ECO:0007669"/>
    <property type="project" value="UniProtKB-KW"/>
</dbReference>
<dbReference type="SMART" id="SM00184">
    <property type="entry name" value="RING"/>
    <property type="match status" value="1"/>
</dbReference>
<feature type="transmembrane region" description="Helical" evidence="17">
    <location>
        <begin position="29"/>
        <end position="54"/>
    </location>
</feature>
<dbReference type="EC" id="2.3.2.27" evidence="5"/>
<dbReference type="InterPro" id="IPR013083">
    <property type="entry name" value="Znf_RING/FYVE/PHD"/>
</dbReference>
<evidence type="ECO:0000256" key="9">
    <source>
        <dbReference type="ARBA" id="ARBA00022771"/>
    </source>
</evidence>
<sequence length="651" mass="70133">MGALMAVLWVADFLMFSFAIESIFMNGVGGIILFASEYAILSAGLLNSASKYLISLIEIRRASRRGGENAPPWEEKSMWIFYVELATDFWKLVTYLTFFMVVLTFYGLPLNIIRDVYITGRAFFVRCRDLIRYRTATRNMDQRYPNATEQEMTAMSDRTCIICREEMVLPSLPTPQPQEREVPTVLPPPPPPPPQTDGPNTTPKKLPCGHIFHFYCLRSWLERQQNCPTCRRTVLETNPAQAPAQLPPPQPGAAPQQPGNVGGLFGRLMGVAGAPPIVPGQFANGALPANPWLQQQAPPGVLPPPQLAPPRRFNGFQAPGGRWQPWPVDAEDHVQAPPAETGIPPAPVEPAGRPHEQPATDQGARSPPVVADALPSNPREAAALAALRRSGSTPSTSAVNSANTSSANLRDSQATASASQNVVSGTLSGSSNQPAQTPTPTTTTTSVPEAAGPSRSNLPTLIPLYDPNIHQFSTNRRAFPPENEQMPNGDLGQNPFLRQGGIHQPGFGTIPNGGYHTTPNLQPQYFSPFPQESGSSSGTRSTSATLPPTLTDEQLSRLDRLTRDAIDERLKILERVQRATWSCIEDLVRVRSVLPHQNQRTGQSNASSAPGPSGSASSNGVPGSVPSSSGKSPEGPSNSSPQQNQNAATQT</sequence>
<feature type="chain" id="PRO_5021493430" description="RING-type E3 ubiquitin transferase" evidence="18">
    <location>
        <begin position="20"/>
        <end position="651"/>
    </location>
</feature>
<accession>A0A4Y7Q9Z6</accession>
<dbReference type="Gene3D" id="3.30.40.10">
    <property type="entry name" value="Zinc/RING finger domain, C3HC4 (zinc finger)"/>
    <property type="match status" value="1"/>
</dbReference>
<keyword evidence="14 17" id="KW-0472">Membrane</keyword>
<feature type="signal peptide" evidence="18">
    <location>
        <begin position="1"/>
        <end position="19"/>
    </location>
</feature>
<dbReference type="PANTHER" id="PTHR22763:SF184">
    <property type="entry name" value="E3 UBIQUITIN-PROTEIN LIGASE SYNOVIOLIN"/>
    <property type="match status" value="1"/>
</dbReference>
<comment type="pathway">
    <text evidence="3">Protein modification; protein ubiquitination.</text>
</comment>
<evidence type="ECO:0000256" key="10">
    <source>
        <dbReference type="ARBA" id="ARBA00022786"/>
    </source>
</evidence>
<dbReference type="GO" id="GO:0036503">
    <property type="term" value="P:ERAD pathway"/>
    <property type="evidence" value="ECO:0007669"/>
    <property type="project" value="TreeGrafter"/>
</dbReference>
<proteinExistence type="inferred from homology"/>
<evidence type="ECO:0000256" key="8">
    <source>
        <dbReference type="ARBA" id="ARBA00022723"/>
    </source>
</evidence>
<feature type="compositionally biased region" description="Pro residues" evidence="16">
    <location>
        <begin position="185"/>
        <end position="196"/>
    </location>
</feature>
<feature type="compositionally biased region" description="Polar residues" evidence="16">
    <location>
        <begin position="544"/>
        <end position="553"/>
    </location>
</feature>
<keyword evidence="7 17" id="KW-0812">Transmembrane</keyword>
<keyword evidence="11" id="KW-0256">Endoplasmic reticulum</keyword>
<dbReference type="STRING" id="50990.A0A4Y7Q9Z6"/>
<feature type="region of interest" description="Disordered" evidence="16">
    <location>
        <begin position="503"/>
        <end position="553"/>
    </location>
</feature>
<comment type="subcellular location">
    <subcellularLocation>
        <location evidence="2">Endoplasmic reticulum membrane</location>
        <topology evidence="2">Multi-pass membrane protein</topology>
    </subcellularLocation>
</comment>
<evidence type="ECO:0000256" key="18">
    <source>
        <dbReference type="SAM" id="SignalP"/>
    </source>
</evidence>
<feature type="region of interest" description="Disordered" evidence="16">
    <location>
        <begin position="595"/>
        <end position="651"/>
    </location>
</feature>
<feature type="compositionally biased region" description="Polar residues" evidence="16">
    <location>
        <begin position="642"/>
        <end position="651"/>
    </location>
</feature>
<dbReference type="VEuPathDB" id="FungiDB:BD410DRAFT_786276"/>
<evidence type="ECO:0000256" key="5">
    <source>
        <dbReference type="ARBA" id="ARBA00012483"/>
    </source>
</evidence>
<evidence type="ECO:0000256" key="15">
    <source>
        <dbReference type="PROSITE-ProRule" id="PRU00175"/>
    </source>
</evidence>
<keyword evidence="21" id="KW-1185">Reference proteome</keyword>
<evidence type="ECO:0000256" key="11">
    <source>
        <dbReference type="ARBA" id="ARBA00022824"/>
    </source>
</evidence>
<comment type="catalytic activity">
    <reaction evidence="1">
        <text>S-ubiquitinyl-[E2 ubiquitin-conjugating enzyme]-L-cysteine + [acceptor protein]-L-lysine = [E2 ubiquitin-conjugating enzyme]-L-cysteine + N(6)-ubiquitinyl-[acceptor protein]-L-lysine.</text>
        <dbReference type="EC" id="2.3.2.27"/>
    </reaction>
</comment>
<keyword evidence="13 17" id="KW-1133">Transmembrane helix</keyword>
<keyword evidence="8" id="KW-0479">Metal-binding</keyword>
<evidence type="ECO:0000256" key="14">
    <source>
        <dbReference type="ARBA" id="ARBA00023136"/>
    </source>
</evidence>
<dbReference type="PANTHER" id="PTHR22763">
    <property type="entry name" value="RING ZINC FINGER PROTEIN"/>
    <property type="match status" value="1"/>
</dbReference>
<name>A0A4Y7Q9Z6_9AGAM</name>
<evidence type="ECO:0000256" key="3">
    <source>
        <dbReference type="ARBA" id="ARBA00004906"/>
    </source>
</evidence>
<feature type="compositionally biased region" description="Polar residues" evidence="16">
    <location>
        <begin position="515"/>
        <end position="525"/>
    </location>
</feature>
<feature type="region of interest" description="Disordered" evidence="16">
    <location>
        <begin position="171"/>
        <end position="204"/>
    </location>
</feature>
<keyword evidence="18" id="KW-0732">Signal</keyword>
<feature type="compositionally biased region" description="Low complexity" evidence="16">
    <location>
        <begin position="381"/>
        <end position="408"/>
    </location>
</feature>
<dbReference type="SUPFAM" id="SSF57850">
    <property type="entry name" value="RING/U-box"/>
    <property type="match status" value="1"/>
</dbReference>
<evidence type="ECO:0000256" key="4">
    <source>
        <dbReference type="ARBA" id="ARBA00010089"/>
    </source>
</evidence>
<evidence type="ECO:0000256" key="2">
    <source>
        <dbReference type="ARBA" id="ARBA00004477"/>
    </source>
</evidence>
<feature type="domain" description="RING-type" evidence="19">
    <location>
        <begin position="160"/>
        <end position="231"/>
    </location>
</feature>
<feature type="compositionally biased region" description="Low complexity" evidence="16">
    <location>
        <begin position="533"/>
        <end position="543"/>
    </location>
</feature>
<dbReference type="InterPro" id="IPR050731">
    <property type="entry name" value="HRD1_E3_ubiq-ligases"/>
</dbReference>
<dbReference type="Pfam" id="PF13639">
    <property type="entry name" value="zf-RING_2"/>
    <property type="match status" value="1"/>
</dbReference>
<dbReference type="EMBL" id="ML170167">
    <property type="protein sequence ID" value="TDL24186.1"/>
    <property type="molecule type" value="Genomic_DNA"/>
</dbReference>
<dbReference type="PROSITE" id="PS50089">
    <property type="entry name" value="ZF_RING_2"/>
    <property type="match status" value="1"/>
</dbReference>